<dbReference type="OrthoDB" id="8680240at2"/>
<dbReference type="Proteomes" id="UP000193866">
    <property type="component" value="Unassembled WGS sequence"/>
</dbReference>
<dbReference type="Pfam" id="PF00392">
    <property type="entry name" value="GntR"/>
    <property type="match status" value="1"/>
</dbReference>
<dbReference type="GO" id="GO:0003700">
    <property type="term" value="F:DNA-binding transcription factor activity"/>
    <property type="evidence" value="ECO:0007669"/>
    <property type="project" value="InterPro"/>
</dbReference>
<dbReference type="PROSITE" id="PS50949">
    <property type="entry name" value="HTH_GNTR"/>
    <property type="match status" value="1"/>
</dbReference>
<dbReference type="RefSeq" id="WP_085265180.1">
    <property type="nucleotide sequence ID" value="NZ_LQPG01000022.1"/>
</dbReference>
<comment type="caution">
    <text evidence="5">The sequence shown here is derived from an EMBL/GenBank/DDBJ whole genome shotgun (WGS) entry which is preliminary data.</text>
</comment>
<dbReference type="STRING" id="1108812.AWC16_14410"/>
<dbReference type="InterPro" id="IPR000524">
    <property type="entry name" value="Tscrpt_reg_HTH_GntR"/>
</dbReference>
<dbReference type="InterPro" id="IPR011711">
    <property type="entry name" value="GntR_C"/>
</dbReference>
<evidence type="ECO:0000256" key="3">
    <source>
        <dbReference type="ARBA" id="ARBA00023163"/>
    </source>
</evidence>
<sequence>MTLSTEKATLAETVYSELRDELLRGGLAPGAKIRISDIAARRGVSPSVLREALTRLAEQGLVVAMPQRGFAVAELSVEALLDLTRARTLIESVALRESIADGDLAWESSVIAAHYRLRRTPLVNPDGHVNIDWAEAHRHFHHTLLAGGKSTRLTAVADSLRDCSELYLYWSRELAHDDQRDAAAEHAEIAEYTLARDADKAAEALAAHIERTTDALVSYANAANDLSKDVPA</sequence>
<dbReference type="PANTHER" id="PTHR43537">
    <property type="entry name" value="TRANSCRIPTIONAL REGULATOR, GNTR FAMILY"/>
    <property type="match status" value="1"/>
</dbReference>
<proteinExistence type="predicted"/>
<protein>
    <submittedName>
        <fullName evidence="5">GntR family transcriptional regulator</fullName>
    </submittedName>
</protein>
<dbReference type="InterPro" id="IPR036388">
    <property type="entry name" value="WH-like_DNA-bd_sf"/>
</dbReference>
<reference evidence="5 6" key="1">
    <citation type="submission" date="2016-01" db="EMBL/GenBank/DDBJ databases">
        <title>The new phylogeny of the genus Mycobacterium.</title>
        <authorList>
            <person name="Tarcisio F."/>
            <person name="Conor M."/>
            <person name="Antonella G."/>
            <person name="Elisabetta G."/>
            <person name="Giulia F.S."/>
            <person name="Sara T."/>
            <person name="Anna F."/>
            <person name="Clotilde B."/>
            <person name="Roberto B."/>
            <person name="Veronica D.S."/>
            <person name="Fabio R."/>
            <person name="Monica P."/>
            <person name="Olivier J."/>
            <person name="Enrico T."/>
            <person name="Nicola S."/>
        </authorList>
    </citation>
    <scope>NUCLEOTIDE SEQUENCE [LARGE SCALE GENOMIC DNA]</scope>
    <source>
        <strain evidence="5 6">DSM 45394</strain>
    </source>
</reference>
<dbReference type="EMBL" id="LQPG01000022">
    <property type="protein sequence ID" value="ORW10551.1"/>
    <property type="molecule type" value="Genomic_DNA"/>
</dbReference>
<dbReference type="SUPFAM" id="SSF46785">
    <property type="entry name" value="Winged helix' DNA-binding domain"/>
    <property type="match status" value="1"/>
</dbReference>
<gene>
    <name evidence="5" type="ORF">AWC16_14410</name>
</gene>
<keyword evidence="1" id="KW-0805">Transcription regulation</keyword>
<dbReference type="SMART" id="SM00895">
    <property type="entry name" value="FCD"/>
    <property type="match status" value="1"/>
</dbReference>
<dbReference type="InterPro" id="IPR036390">
    <property type="entry name" value="WH_DNA-bd_sf"/>
</dbReference>
<dbReference type="Gene3D" id="1.10.10.10">
    <property type="entry name" value="Winged helix-like DNA-binding domain superfamily/Winged helix DNA-binding domain"/>
    <property type="match status" value="1"/>
</dbReference>
<organism evidence="5 6">
    <name type="scientific">Mycolicibacter longobardus</name>
    <dbReference type="NCBI Taxonomy" id="1108812"/>
    <lineage>
        <taxon>Bacteria</taxon>
        <taxon>Bacillati</taxon>
        <taxon>Actinomycetota</taxon>
        <taxon>Actinomycetes</taxon>
        <taxon>Mycobacteriales</taxon>
        <taxon>Mycobacteriaceae</taxon>
        <taxon>Mycolicibacter</taxon>
    </lineage>
</organism>
<name>A0A1X1YHR0_9MYCO</name>
<evidence type="ECO:0000313" key="5">
    <source>
        <dbReference type="EMBL" id="ORW10551.1"/>
    </source>
</evidence>
<dbReference type="SMART" id="SM00345">
    <property type="entry name" value="HTH_GNTR"/>
    <property type="match status" value="1"/>
</dbReference>
<evidence type="ECO:0000256" key="1">
    <source>
        <dbReference type="ARBA" id="ARBA00023015"/>
    </source>
</evidence>
<dbReference type="Pfam" id="PF07729">
    <property type="entry name" value="FCD"/>
    <property type="match status" value="1"/>
</dbReference>
<dbReference type="InterPro" id="IPR008920">
    <property type="entry name" value="TF_FadR/GntR_C"/>
</dbReference>
<keyword evidence="3" id="KW-0804">Transcription</keyword>
<dbReference type="GO" id="GO:0003677">
    <property type="term" value="F:DNA binding"/>
    <property type="evidence" value="ECO:0007669"/>
    <property type="project" value="UniProtKB-KW"/>
</dbReference>
<dbReference type="Gene3D" id="1.20.120.530">
    <property type="entry name" value="GntR ligand-binding domain-like"/>
    <property type="match status" value="1"/>
</dbReference>
<keyword evidence="2" id="KW-0238">DNA-binding</keyword>
<dbReference type="AlphaFoldDB" id="A0A1X1YHR0"/>
<evidence type="ECO:0000256" key="2">
    <source>
        <dbReference type="ARBA" id="ARBA00023125"/>
    </source>
</evidence>
<feature type="domain" description="HTH gntR-type" evidence="4">
    <location>
        <begin position="8"/>
        <end position="75"/>
    </location>
</feature>
<evidence type="ECO:0000259" key="4">
    <source>
        <dbReference type="PROSITE" id="PS50949"/>
    </source>
</evidence>
<accession>A0A1X1YHR0</accession>
<keyword evidence="6" id="KW-1185">Reference proteome</keyword>
<dbReference type="SUPFAM" id="SSF48008">
    <property type="entry name" value="GntR ligand-binding domain-like"/>
    <property type="match status" value="1"/>
</dbReference>
<evidence type="ECO:0000313" key="6">
    <source>
        <dbReference type="Proteomes" id="UP000193866"/>
    </source>
</evidence>
<dbReference type="PANTHER" id="PTHR43537:SF24">
    <property type="entry name" value="GLUCONATE OPERON TRANSCRIPTIONAL REPRESSOR"/>
    <property type="match status" value="1"/>
</dbReference>